<dbReference type="AlphaFoldDB" id="A0A0F8YDY9"/>
<reference evidence="1" key="1">
    <citation type="journal article" date="2015" name="Nature">
        <title>Complex archaea that bridge the gap between prokaryotes and eukaryotes.</title>
        <authorList>
            <person name="Spang A."/>
            <person name="Saw J.H."/>
            <person name="Jorgensen S.L."/>
            <person name="Zaremba-Niedzwiedzka K."/>
            <person name="Martijn J."/>
            <person name="Lind A.E."/>
            <person name="van Eijk R."/>
            <person name="Schleper C."/>
            <person name="Guy L."/>
            <person name="Ettema T.J."/>
        </authorList>
    </citation>
    <scope>NUCLEOTIDE SEQUENCE</scope>
</reference>
<accession>A0A0F8YDY9</accession>
<proteinExistence type="predicted"/>
<name>A0A0F8YDY9_9ZZZZ</name>
<organism evidence="1">
    <name type="scientific">marine sediment metagenome</name>
    <dbReference type="NCBI Taxonomy" id="412755"/>
    <lineage>
        <taxon>unclassified sequences</taxon>
        <taxon>metagenomes</taxon>
        <taxon>ecological metagenomes</taxon>
    </lineage>
</organism>
<sequence length="103" mass="11334">MATGGRTAKRMTSAVFNTSTIIKNTPAKNAFCKGICNVFCNERNVLLQQLIKEKPNPTKVAEEITDFRTISDMALGGKCACKCKSINVIMGDLEREEFETLGK</sequence>
<evidence type="ECO:0000313" key="1">
    <source>
        <dbReference type="EMBL" id="KKK79643.1"/>
    </source>
</evidence>
<gene>
    <name evidence="1" type="ORF">LCGC14_2831450</name>
</gene>
<protein>
    <submittedName>
        <fullName evidence="1">Uncharacterized protein</fullName>
    </submittedName>
</protein>
<dbReference type="EMBL" id="LAZR01053935">
    <property type="protein sequence ID" value="KKK79643.1"/>
    <property type="molecule type" value="Genomic_DNA"/>
</dbReference>
<comment type="caution">
    <text evidence="1">The sequence shown here is derived from an EMBL/GenBank/DDBJ whole genome shotgun (WGS) entry which is preliminary data.</text>
</comment>